<evidence type="ECO:0000313" key="14">
    <source>
        <dbReference type="EMBL" id="EPB90336.1"/>
    </source>
</evidence>
<dbReference type="GO" id="GO:0008270">
    <property type="term" value="F:zinc ion binding"/>
    <property type="evidence" value="ECO:0007669"/>
    <property type="project" value="UniProtKB-KW"/>
</dbReference>
<sequence length="384" mass="44718">MPRRPRHSIIMEQPVLKIVGRKSTRTSSKRGVIQAIRNWCQSAVKKTCREKPMRQIKKKVVSKMPLPKRLKTQPNPIDSLRYEFACKKLTLTDSSKSNKKKENQHKIQFGNYVIDTCFKSPYPPDVYTQSKFFICEFCFVSIKTANMAKRHKDKSCMKCPPGNEIYRQGNISIFEVDGQKNKMYCLNLCLLTKLFLDHKTLFYDVEPFLFYIMTETDQDGCHFVGYFSKEKRSIMNYNVSCILILPTHQRKGYGQYLIDFSYLLTRHECKIGTPEKPLSALGLLGYQRYWDYTVLKHLNSEKYGQSQSIDNISTKTGMTPDDIIAALQRNSLLISNDGQYELHIDQRDIKQKLAKIESKMQLRIDPRKLVWTPPSYSSVHIDTT</sequence>
<dbReference type="InterPro" id="IPR040706">
    <property type="entry name" value="Zf-MYST"/>
</dbReference>
<evidence type="ECO:0000256" key="12">
    <source>
        <dbReference type="RuleBase" id="RU361211"/>
    </source>
</evidence>
<dbReference type="GO" id="GO:0003712">
    <property type="term" value="F:transcription coregulator activity"/>
    <property type="evidence" value="ECO:0007669"/>
    <property type="project" value="TreeGrafter"/>
</dbReference>
<accession>S2JJ51</accession>
<dbReference type="FunFam" id="3.40.630.30:FF:000001">
    <property type="entry name" value="Histone acetyltransferase"/>
    <property type="match status" value="1"/>
</dbReference>
<dbReference type="GO" id="GO:0000785">
    <property type="term" value="C:chromatin"/>
    <property type="evidence" value="ECO:0007669"/>
    <property type="project" value="TreeGrafter"/>
</dbReference>
<dbReference type="EC" id="2.3.1.48" evidence="3 12"/>
<keyword evidence="10 12" id="KW-0539">Nucleus</keyword>
<dbReference type="STRING" id="1220926.S2JJ51"/>
<keyword evidence="7" id="KW-0862">Zinc</keyword>
<evidence type="ECO:0000256" key="10">
    <source>
        <dbReference type="ARBA" id="ARBA00023242"/>
    </source>
</evidence>
<dbReference type="InterPro" id="IPR036388">
    <property type="entry name" value="WH-like_DNA-bd_sf"/>
</dbReference>
<name>S2JJ51_MUCC1</name>
<dbReference type="PROSITE" id="PS51726">
    <property type="entry name" value="MYST_HAT"/>
    <property type="match status" value="1"/>
</dbReference>
<evidence type="ECO:0000259" key="13">
    <source>
        <dbReference type="PROSITE" id="PS51726"/>
    </source>
</evidence>
<dbReference type="GO" id="GO:0005634">
    <property type="term" value="C:nucleus"/>
    <property type="evidence" value="ECO:0007669"/>
    <property type="project" value="UniProtKB-SubCell"/>
</dbReference>
<evidence type="ECO:0000256" key="6">
    <source>
        <dbReference type="ARBA" id="ARBA00022771"/>
    </source>
</evidence>
<organism evidence="14 15">
    <name type="scientific">Mucor circinelloides f. circinelloides (strain 1006PhL)</name>
    <name type="common">Mucormycosis agent</name>
    <name type="synonym">Calyptromyces circinelloides</name>
    <dbReference type="NCBI Taxonomy" id="1220926"/>
    <lineage>
        <taxon>Eukaryota</taxon>
        <taxon>Fungi</taxon>
        <taxon>Fungi incertae sedis</taxon>
        <taxon>Mucoromycota</taxon>
        <taxon>Mucoromycotina</taxon>
        <taxon>Mucoromycetes</taxon>
        <taxon>Mucorales</taxon>
        <taxon>Mucorineae</taxon>
        <taxon>Mucoraceae</taxon>
        <taxon>Mucor</taxon>
    </lineage>
</organism>
<feature type="domain" description="MYST-type HAT" evidence="13">
    <location>
        <begin position="99"/>
        <end position="373"/>
    </location>
</feature>
<evidence type="ECO:0000256" key="8">
    <source>
        <dbReference type="ARBA" id="ARBA00022853"/>
    </source>
</evidence>
<dbReference type="InterPro" id="IPR002717">
    <property type="entry name" value="HAT_MYST-type"/>
</dbReference>
<keyword evidence="4" id="KW-0808">Transferase</keyword>
<dbReference type="Gene3D" id="1.10.10.10">
    <property type="entry name" value="Winged helix-like DNA-binding domain superfamily/Winged helix DNA-binding domain"/>
    <property type="match status" value="1"/>
</dbReference>
<dbReference type="PANTHER" id="PTHR10615">
    <property type="entry name" value="HISTONE ACETYLTRANSFERASE"/>
    <property type="match status" value="1"/>
</dbReference>
<evidence type="ECO:0000256" key="1">
    <source>
        <dbReference type="ARBA" id="ARBA00004123"/>
    </source>
</evidence>
<proteinExistence type="inferred from homology"/>
<dbReference type="Gene3D" id="3.40.630.30">
    <property type="match status" value="1"/>
</dbReference>
<keyword evidence="8" id="KW-0156">Chromatin regulator</keyword>
<dbReference type="GO" id="GO:0004402">
    <property type="term" value="F:histone acetyltransferase activity"/>
    <property type="evidence" value="ECO:0007669"/>
    <property type="project" value="InterPro"/>
</dbReference>
<feature type="active site" description="Proton donor/acceptor" evidence="11">
    <location>
        <position position="275"/>
    </location>
</feature>
<gene>
    <name evidence="14" type="ORF">HMPREF1544_02862</name>
</gene>
<dbReference type="AlphaFoldDB" id="S2JJ51"/>
<dbReference type="SUPFAM" id="SSF55729">
    <property type="entry name" value="Acyl-CoA N-acyltransferases (Nat)"/>
    <property type="match status" value="1"/>
</dbReference>
<evidence type="ECO:0000256" key="2">
    <source>
        <dbReference type="ARBA" id="ARBA00010107"/>
    </source>
</evidence>
<dbReference type="Pfam" id="PF01853">
    <property type="entry name" value="MOZ_SAS"/>
    <property type="match status" value="1"/>
</dbReference>
<dbReference type="Proteomes" id="UP000014254">
    <property type="component" value="Unassembled WGS sequence"/>
</dbReference>
<comment type="subcellular location">
    <subcellularLocation>
        <location evidence="1 12">Nucleus</location>
    </subcellularLocation>
</comment>
<evidence type="ECO:0000256" key="4">
    <source>
        <dbReference type="ARBA" id="ARBA00022679"/>
    </source>
</evidence>
<dbReference type="Gene3D" id="3.30.60.60">
    <property type="entry name" value="N-acetyl transferase-like"/>
    <property type="match status" value="1"/>
</dbReference>
<keyword evidence="15" id="KW-1185">Reference proteome</keyword>
<evidence type="ECO:0000256" key="5">
    <source>
        <dbReference type="ARBA" id="ARBA00022723"/>
    </source>
</evidence>
<evidence type="ECO:0000256" key="9">
    <source>
        <dbReference type="ARBA" id="ARBA00022990"/>
    </source>
</evidence>
<comment type="similarity">
    <text evidence="2 12">Belongs to the MYST (SAS/MOZ) family.</text>
</comment>
<evidence type="ECO:0000256" key="3">
    <source>
        <dbReference type="ARBA" id="ARBA00013184"/>
    </source>
</evidence>
<dbReference type="eggNOG" id="KOG2747">
    <property type="taxonomic scope" value="Eukaryota"/>
</dbReference>
<dbReference type="PANTHER" id="PTHR10615:SF161">
    <property type="entry name" value="HISTONE ACETYLTRANSFERASE KAT7"/>
    <property type="match status" value="1"/>
</dbReference>
<protein>
    <recommendedName>
        <fullName evidence="3 12">Histone acetyltransferase</fullName>
        <ecNumber evidence="3 12">2.3.1.48</ecNumber>
    </recommendedName>
</protein>
<dbReference type="GO" id="GO:0003682">
    <property type="term" value="F:chromatin binding"/>
    <property type="evidence" value="ECO:0007669"/>
    <property type="project" value="TreeGrafter"/>
</dbReference>
<evidence type="ECO:0000256" key="11">
    <source>
        <dbReference type="PIRSR" id="PIRSR602717-51"/>
    </source>
</evidence>
<comment type="catalytic activity">
    <reaction evidence="12">
        <text>L-lysyl-[protein] + acetyl-CoA = N(6)-acetyl-L-lysyl-[protein] + CoA + H(+)</text>
        <dbReference type="Rhea" id="RHEA:45948"/>
        <dbReference type="Rhea" id="RHEA-COMP:9752"/>
        <dbReference type="Rhea" id="RHEA-COMP:10731"/>
        <dbReference type="ChEBI" id="CHEBI:15378"/>
        <dbReference type="ChEBI" id="CHEBI:29969"/>
        <dbReference type="ChEBI" id="CHEBI:57287"/>
        <dbReference type="ChEBI" id="CHEBI:57288"/>
        <dbReference type="ChEBI" id="CHEBI:61930"/>
        <dbReference type="EC" id="2.3.1.48"/>
    </reaction>
</comment>
<dbReference type="EMBL" id="KE123922">
    <property type="protein sequence ID" value="EPB90336.1"/>
    <property type="molecule type" value="Genomic_DNA"/>
</dbReference>
<dbReference type="OrthoDB" id="787137at2759"/>
<dbReference type="VEuPathDB" id="FungiDB:HMPREF1544_02862"/>
<reference evidence="15" key="1">
    <citation type="submission" date="2013-05" db="EMBL/GenBank/DDBJ databases">
        <title>The Genome sequence of Mucor circinelloides f. circinelloides 1006PhL.</title>
        <authorList>
            <consortium name="The Broad Institute Genomics Platform"/>
            <person name="Cuomo C."/>
            <person name="Earl A."/>
            <person name="Findley K."/>
            <person name="Lee S.C."/>
            <person name="Walker B."/>
            <person name="Young S."/>
            <person name="Zeng Q."/>
            <person name="Gargeya S."/>
            <person name="Fitzgerald M."/>
            <person name="Haas B."/>
            <person name="Abouelleil A."/>
            <person name="Allen A.W."/>
            <person name="Alvarado L."/>
            <person name="Arachchi H.M."/>
            <person name="Berlin A.M."/>
            <person name="Chapman S.B."/>
            <person name="Gainer-Dewar J."/>
            <person name="Goldberg J."/>
            <person name="Griggs A."/>
            <person name="Gujja S."/>
            <person name="Hansen M."/>
            <person name="Howarth C."/>
            <person name="Imamovic A."/>
            <person name="Ireland A."/>
            <person name="Larimer J."/>
            <person name="McCowan C."/>
            <person name="Murphy C."/>
            <person name="Pearson M."/>
            <person name="Poon T.W."/>
            <person name="Priest M."/>
            <person name="Roberts A."/>
            <person name="Saif S."/>
            <person name="Shea T."/>
            <person name="Sisk P."/>
            <person name="Sykes S."/>
            <person name="Wortman J."/>
            <person name="Nusbaum C."/>
            <person name="Birren B."/>
        </authorList>
    </citation>
    <scope>NUCLEOTIDE SEQUENCE [LARGE SCALE GENOMIC DNA]</scope>
    <source>
        <strain evidence="15">1006PhL</strain>
    </source>
</reference>
<keyword evidence="6" id="KW-0863">Zinc-finger</keyword>
<dbReference type="InParanoid" id="S2JJ51"/>
<evidence type="ECO:0000256" key="7">
    <source>
        <dbReference type="ARBA" id="ARBA00022833"/>
    </source>
</evidence>
<dbReference type="InterPro" id="IPR050603">
    <property type="entry name" value="MYST_HAT"/>
</dbReference>
<dbReference type="Pfam" id="PF17772">
    <property type="entry name" value="zf-MYST"/>
    <property type="match status" value="1"/>
</dbReference>
<dbReference type="InterPro" id="IPR016181">
    <property type="entry name" value="Acyl_CoA_acyltransferase"/>
</dbReference>
<keyword evidence="9" id="KW-0007">Acetylation</keyword>
<dbReference type="GO" id="GO:0006357">
    <property type="term" value="P:regulation of transcription by RNA polymerase II"/>
    <property type="evidence" value="ECO:0007669"/>
    <property type="project" value="TreeGrafter"/>
</dbReference>
<evidence type="ECO:0000313" key="15">
    <source>
        <dbReference type="Proteomes" id="UP000014254"/>
    </source>
</evidence>
<dbReference type="OMA" id="CEFCFVS"/>
<keyword evidence="5" id="KW-0479">Metal-binding</keyword>